<dbReference type="InterPro" id="IPR005583">
    <property type="entry name" value="YaaA"/>
</dbReference>
<dbReference type="Pfam" id="PF03883">
    <property type="entry name" value="H2O2_YaaD"/>
    <property type="match status" value="1"/>
</dbReference>
<dbReference type="NCBIfam" id="NF002543">
    <property type="entry name" value="PRK02101.1-4"/>
    <property type="match status" value="1"/>
</dbReference>
<accession>A0A1H0ZAF4</accession>
<dbReference type="AlphaFoldDB" id="A0A1H0ZAF4"/>
<evidence type="ECO:0000313" key="3">
    <source>
        <dbReference type="Proteomes" id="UP000182870"/>
    </source>
</evidence>
<comment type="similarity">
    <text evidence="1">Belongs to the UPF0246 family.</text>
</comment>
<reference evidence="2 3" key="1">
    <citation type="submission" date="2016-10" db="EMBL/GenBank/DDBJ databases">
        <authorList>
            <person name="de Groot N.N."/>
        </authorList>
    </citation>
    <scope>NUCLEOTIDE SEQUENCE [LARGE SCALE GENOMIC DNA]</scope>
    <source>
        <strain evidence="2 3">Sb05</strain>
    </source>
</reference>
<sequence>MKKFLSLCYNASMKLLIPNAKELNTNQDAFTNQNLESKSRDILETMLDYSVEDLANFYKINPVKADQEWLRWQRIANKDARYYPAWVLYDGLMYRYLKRQNVSQTEKDYLDKHLRIATAFYGLIKPTELIAPHRLDFQGNLKINNTSLKQFWREDYDKDVQDDDLIISLLSSEFEQVFSPNIRKRMIKVIFMENRSGKLKIHSTISKKGRGRLVSLMAEKQIETLDDLKKLTFDGFSFAKDHSDDKTITFIREEE</sequence>
<dbReference type="HAMAP" id="MF_00652">
    <property type="entry name" value="UPF0246"/>
    <property type="match status" value="1"/>
</dbReference>
<evidence type="ECO:0000256" key="1">
    <source>
        <dbReference type="HAMAP-Rule" id="MF_00652"/>
    </source>
</evidence>
<dbReference type="EMBL" id="FNKE01000001">
    <property type="protein sequence ID" value="SDQ24413.1"/>
    <property type="molecule type" value="Genomic_DNA"/>
</dbReference>
<name>A0A1H0ZAF4_STREI</name>
<dbReference type="Proteomes" id="UP000182870">
    <property type="component" value="Unassembled WGS sequence"/>
</dbReference>
<dbReference type="GO" id="GO:0005829">
    <property type="term" value="C:cytosol"/>
    <property type="evidence" value="ECO:0007669"/>
    <property type="project" value="TreeGrafter"/>
</dbReference>
<protein>
    <recommendedName>
        <fullName evidence="1">UPF0246 protein SAMN05216392_1132</fullName>
    </recommendedName>
</protein>
<dbReference type="PANTHER" id="PTHR30283">
    <property type="entry name" value="PEROXIDE STRESS RESPONSE PROTEIN YAAA"/>
    <property type="match status" value="1"/>
</dbReference>
<dbReference type="GO" id="GO:0033194">
    <property type="term" value="P:response to hydroperoxide"/>
    <property type="evidence" value="ECO:0007669"/>
    <property type="project" value="TreeGrafter"/>
</dbReference>
<organism evidence="2 3">
    <name type="scientific">Streptococcus equinus</name>
    <name type="common">Streptococcus bovis</name>
    <dbReference type="NCBI Taxonomy" id="1335"/>
    <lineage>
        <taxon>Bacteria</taxon>
        <taxon>Bacillati</taxon>
        <taxon>Bacillota</taxon>
        <taxon>Bacilli</taxon>
        <taxon>Lactobacillales</taxon>
        <taxon>Streptococcaceae</taxon>
        <taxon>Streptococcus</taxon>
    </lineage>
</organism>
<dbReference type="PANTHER" id="PTHR30283:SF4">
    <property type="entry name" value="PEROXIDE STRESS RESISTANCE PROTEIN YAAA"/>
    <property type="match status" value="1"/>
</dbReference>
<proteinExistence type="inferred from homology"/>
<evidence type="ECO:0000313" key="2">
    <source>
        <dbReference type="EMBL" id="SDQ24413.1"/>
    </source>
</evidence>
<gene>
    <name evidence="2" type="ORF">SAMN05216392_1132</name>
</gene>